<dbReference type="GO" id="GO:0005615">
    <property type="term" value="C:extracellular space"/>
    <property type="evidence" value="ECO:0007669"/>
    <property type="project" value="TreeGrafter"/>
</dbReference>
<keyword evidence="17" id="KW-1185">Reference proteome</keyword>
<keyword evidence="9" id="KW-0325">Glycoprotein</keyword>
<evidence type="ECO:0000256" key="13">
    <source>
        <dbReference type="SAM" id="Phobius"/>
    </source>
</evidence>
<keyword evidence="6" id="KW-0677">Repeat</keyword>
<dbReference type="PROSITE" id="PS50835">
    <property type="entry name" value="IG_LIKE"/>
    <property type="match status" value="2"/>
</dbReference>
<dbReference type="GO" id="GO:0005886">
    <property type="term" value="C:plasma membrane"/>
    <property type="evidence" value="ECO:0007669"/>
    <property type="project" value="UniProtKB-SubCell"/>
</dbReference>
<keyword evidence="13" id="KW-1133">Transmembrane helix</keyword>
<dbReference type="Proteomes" id="UP001154078">
    <property type="component" value="Chromosome 2"/>
</dbReference>
<comment type="subcellular location">
    <subcellularLocation>
        <location evidence="1">Cell membrane</location>
    </subcellularLocation>
    <subcellularLocation>
        <location evidence="2">Secreted</location>
    </subcellularLocation>
</comment>
<comment type="caution">
    <text evidence="11">Lacks conserved residue(s) required for the propagation of feature annotation.</text>
</comment>
<evidence type="ECO:0000256" key="1">
    <source>
        <dbReference type="ARBA" id="ARBA00004236"/>
    </source>
</evidence>
<dbReference type="SUPFAM" id="SSF48726">
    <property type="entry name" value="Immunoglobulin"/>
    <property type="match status" value="2"/>
</dbReference>
<evidence type="ECO:0000256" key="2">
    <source>
        <dbReference type="ARBA" id="ARBA00004613"/>
    </source>
</evidence>
<evidence type="ECO:0000256" key="9">
    <source>
        <dbReference type="ARBA" id="ARBA00023180"/>
    </source>
</evidence>
<keyword evidence="7 13" id="KW-0472">Membrane</keyword>
<feature type="domain" description="Ig-like" evidence="14">
    <location>
        <begin position="409"/>
        <end position="503"/>
    </location>
</feature>
<reference evidence="16" key="1">
    <citation type="submission" date="2021-12" db="EMBL/GenBank/DDBJ databases">
        <authorList>
            <person name="King R."/>
        </authorList>
    </citation>
    <scope>NUCLEOTIDE SEQUENCE</scope>
</reference>
<dbReference type="PANTHER" id="PTHR23192:SF85">
    <property type="entry name" value="GLIOMEDIN"/>
    <property type="match status" value="1"/>
</dbReference>
<evidence type="ECO:0000313" key="16">
    <source>
        <dbReference type="EMBL" id="CAH0552151.1"/>
    </source>
</evidence>
<dbReference type="InterPro" id="IPR008160">
    <property type="entry name" value="Collagen"/>
</dbReference>
<keyword evidence="4" id="KW-0964">Secreted</keyword>
<dbReference type="Pfam" id="PF13927">
    <property type="entry name" value="Ig_3"/>
    <property type="match status" value="2"/>
</dbReference>
<dbReference type="AlphaFoldDB" id="A0A9P0FDV6"/>
<evidence type="ECO:0000256" key="5">
    <source>
        <dbReference type="ARBA" id="ARBA00022729"/>
    </source>
</evidence>
<evidence type="ECO:0000256" key="10">
    <source>
        <dbReference type="ARBA" id="ARBA00023319"/>
    </source>
</evidence>
<feature type="domain" description="Olfactomedin-like" evidence="15">
    <location>
        <begin position="583"/>
        <end position="832"/>
    </location>
</feature>
<evidence type="ECO:0000256" key="7">
    <source>
        <dbReference type="ARBA" id="ARBA00023136"/>
    </source>
</evidence>
<dbReference type="InterPro" id="IPR013783">
    <property type="entry name" value="Ig-like_fold"/>
</dbReference>
<evidence type="ECO:0000256" key="4">
    <source>
        <dbReference type="ARBA" id="ARBA00022525"/>
    </source>
</evidence>
<evidence type="ECO:0000259" key="15">
    <source>
        <dbReference type="PROSITE" id="PS51132"/>
    </source>
</evidence>
<dbReference type="PANTHER" id="PTHR23192">
    <property type="entry name" value="OLFACTOMEDIN-RELATED"/>
    <property type="match status" value="1"/>
</dbReference>
<proteinExistence type="predicted"/>
<feature type="compositionally biased region" description="Basic and acidic residues" evidence="12">
    <location>
        <begin position="199"/>
        <end position="220"/>
    </location>
</feature>
<feature type="compositionally biased region" description="Low complexity" evidence="12">
    <location>
        <begin position="256"/>
        <end position="295"/>
    </location>
</feature>
<protein>
    <recommendedName>
        <fullName evidence="18">Colmedin</fullName>
    </recommendedName>
</protein>
<dbReference type="Pfam" id="PF01391">
    <property type="entry name" value="Collagen"/>
    <property type="match status" value="2"/>
</dbReference>
<keyword evidence="5" id="KW-0732">Signal</keyword>
<dbReference type="InterPro" id="IPR003112">
    <property type="entry name" value="Olfac-like_dom"/>
</dbReference>
<feature type="transmembrane region" description="Helical" evidence="13">
    <location>
        <begin position="21"/>
        <end position="44"/>
    </location>
</feature>
<dbReference type="EMBL" id="OV121133">
    <property type="protein sequence ID" value="CAH0552151.1"/>
    <property type="molecule type" value="Genomic_DNA"/>
</dbReference>
<accession>A0A9P0FDV6</accession>
<dbReference type="SMART" id="SM00408">
    <property type="entry name" value="IGc2"/>
    <property type="match status" value="2"/>
</dbReference>
<dbReference type="Gene3D" id="2.60.40.10">
    <property type="entry name" value="Immunoglobulins"/>
    <property type="match status" value="2"/>
</dbReference>
<evidence type="ECO:0000259" key="14">
    <source>
        <dbReference type="PROSITE" id="PS50835"/>
    </source>
</evidence>
<dbReference type="Pfam" id="PF02191">
    <property type="entry name" value="OLF"/>
    <property type="match status" value="1"/>
</dbReference>
<keyword evidence="13" id="KW-0812">Transmembrane</keyword>
<dbReference type="SMART" id="SM00284">
    <property type="entry name" value="OLF"/>
    <property type="match status" value="1"/>
</dbReference>
<evidence type="ECO:0000256" key="8">
    <source>
        <dbReference type="ARBA" id="ARBA00023157"/>
    </source>
</evidence>
<gene>
    <name evidence="16" type="ORF">MELIAE_LOCUS4596</name>
</gene>
<dbReference type="InterPro" id="IPR050605">
    <property type="entry name" value="Olfactomedin-like_domain"/>
</dbReference>
<dbReference type="PROSITE" id="PS51132">
    <property type="entry name" value="OLF"/>
    <property type="match status" value="1"/>
</dbReference>
<dbReference type="InterPro" id="IPR007110">
    <property type="entry name" value="Ig-like_dom"/>
</dbReference>
<evidence type="ECO:0000256" key="3">
    <source>
        <dbReference type="ARBA" id="ARBA00022475"/>
    </source>
</evidence>
<evidence type="ECO:0000256" key="12">
    <source>
        <dbReference type="SAM" id="MobiDB-lite"/>
    </source>
</evidence>
<feature type="domain" description="Ig-like" evidence="14">
    <location>
        <begin position="313"/>
        <end position="399"/>
    </location>
</feature>
<dbReference type="GO" id="GO:0007165">
    <property type="term" value="P:signal transduction"/>
    <property type="evidence" value="ECO:0007669"/>
    <property type="project" value="TreeGrafter"/>
</dbReference>
<organism evidence="16 17">
    <name type="scientific">Brassicogethes aeneus</name>
    <name type="common">Rape pollen beetle</name>
    <name type="synonym">Meligethes aeneus</name>
    <dbReference type="NCBI Taxonomy" id="1431903"/>
    <lineage>
        <taxon>Eukaryota</taxon>
        <taxon>Metazoa</taxon>
        <taxon>Ecdysozoa</taxon>
        <taxon>Arthropoda</taxon>
        <taxon>Hexapoda</taxon>
        <taxon>Insecta</taxon>
        <taxon>Pterygota</taxon>
        <taxon>Neoptera</taxon>
        <taxon>Endopterygota</taxon>
        <taxon>Coleoptera</taxon>
        <taxon>Polyphaga</taxon>
        <taxon>Cucujiformia</taxon>
        <taxon>Nitidulidae</taxon>
        <taxon>Meligethinae</taxon>
        <taxon>Brassicogethes</taxon>
    </lineage>
</organism>
<name>A0A9P0FDV6_BRAAE</name>
<dbReference type="FunFam" id="2.60.40.10:FF:000328">
    <property type="entry name" value="CLUMA_CG000981, isoform A"/>
    <property type="match status" value="1"/>
</dbReference>
<keyword evidence="3" id="KW-1003">Cell membrane</keyword>
<keyword evidence="8" id="KW-1015">Disulfide bond</keyword>
<dbReference type="InterPro" id="IPR003599">
    <property type="entry name" value="Ig_sub"/>
</dbReference>
<evidence type="ECO:0000256" key="6">
    <source>
        <dbReference type="ARBA" id="ARBA00022737"/>
    </source>
</evidence>
<dbReference type="InterPro" id="IPR003598">
    <property type="entry name" value="Ig_sub2"/>
</dbReference>
<feature type="region of interest" description="Disordered" evidence="12">
    <location>
        <begin position="166"/>
        <end position="295"/>
    </location>
</feature>
<evidence type="ECO:0008006" key="18">
    <source>
        <dbReference type="Google" id="ProtNLM"/>
    </source>
</evidence>
<sequence>MSATQVKPKDDVKVNTLSPNYTARVICCVLFIFLTEICLAHYVYRLINSEIHVEFVTKSDFRRYFLNELQSENGRSEMLRVFKEFSMEKSLNNTRTKRSANNGVNYLPMSSSEDSYIEILNQDTSANKGATGDGIWLTSTSRIPEKTLEGYCKKVLKYCPPPAIGPPGPAGNPGAKGERGLPGIPGPQGARGQHGHPGQKGDKGHKGEQGRNGLDGRDGIPGEPGLDGMPGRNGHDGIPGSNGLPGTDGKNGINGQKGDQGPQGPQGPPGIKGLTGPRGRSGRPGNNGTPGIPGITAWKSFDNNNASKLLIPPSIAGAQAGNIGPIIVHEGENVRLQCSATGTPTPRITWQRVDNRPINRGAWQDIHIAGEILNLTAVNRDHIGTYLCIADNGVPPQVNQTFGLEVYFPPLIRIRNQMVEVRNGSNAVLECETEAFPEPLKYWERSDGKLLENSHKYRIDNSESNGYKSKMQLNITRIHTHDLLYLYSCVSKNAVQTTRGEISLFETDRKITHSSYGKDVAVYGHLPPERKSLEDLCGPPVMCPECDKCNPGGVSLIDLISHWEIRSMNVNMNFTKLGSRATDCVLYAVGKPVYNGNTDQNYGCWMRETVTNVEKNYEKFWATYEDRPSQLYEFDNKTVYKEKINSKIHKLSIWFEGNAQVMYNGSLFYNQKDKNTIVKFTLQTYETTTLDLPLDNQRDKLYSGQYNHMDFSVDDNGLWVIFPVPNSNNTAVLKVDAEKMLPQKIWNISIDHHKVGEMFIVCGVLYAVDSVSIRDTKIRFALDLYKETLLDVNLLFSNPFRKTTMIGYNHRNKELYTWDKGNQLTYPIRYHEIGYNYTGKDDKKENLEGISPQMQTGYKIYED</sequence>
<evidence type="ECO:0000256" key="11">
    <source>
        <dbReference type="PROSITE-ProRule" id="PRU00446"/>
    </source>
</evidence>
<dbReference type="OrthoDB" id="8626508at2759"/>
<evidence type="ECO:0000313" key="17">
    <source>
        <dbReference type="Proteomes" id="UP001154078"/>
    </source>
</evidence>
<dbReference type="InterPro" id="IPR036179">
    <property type="entry name" value="Ig-like_dom_sf"/>
</dbReference>
<keyword evidence="10" id="KW-0393">Immunoglobulin domain</keyword>
<dbReference type="SMART" id="SM00409">
    <property type="entry name" value="IG"/>
    <property type="match status" value="2"/>
</dbReference>